<evidence type="ECO:0000313" key="1">
    <source>
        <dbReference type="EMBL" id="SVA67369.1"/>
    </source>
</evidence>
<accession>A0A381XRH9</accession>
<dbReference type="AlphaFoldDB" id="A0A381XRH9"/>
<feature type="non-terminal residue" evidence="1">
    <location>
        <position position="1"/>
    </location>
</feature>
<protein>
    <submittedName>
        <fullName evidence="1">Uncharacterized protein</fullName>
    </submittedName>
</protein>
<reference evidence="1" key="1">
    <citation type="submission" date="2018-05" db="EMBL/GenBank/DDBJ databases">
        <authorList>
            <person name="Lanie J.A."/>
            <person name="Ng W.-L."/>
            <person name="Kazmierczak K.M."/>
            <person name="Andrzejewski T.M."/>
            <person name="Davidsen T.M."/>
            <person name="Wayne K.J."/>
            <person name="Tettelin H."/>
            <person name="Glass J.I."/>
            <person name="Rusch D."/>
            <person name="Podicherti R."/>
            <person name="Tsui H.-C.T."/>
            <person name="Winkler M.E."/>
        </authorList>
    </citation>
    <scope>NUCLEOTIDE SEQUENCE</scope>
</reference>
<gene>
    <name evidence="1" type="ORF">METZ01_LOCUS120223</name>
</gene>
<sequence>ADGHNNSDLDYAATSSLALNGGTILDPAGNASTLTLASPGATYSLAANKALIVDTTQQPLVLFLHLLPMDHLL</sequence>
<organism evidence="1">
    <name type="scientific">marine metagenome</name>
    <dbReference type="NCBI Taxonomy" id="408172"/>
    <lineage>
        <taxon>unclassified sequences</taxon>
        <taxon>metagenomes</taxon>
        <taxon>ecological metagenomes</taxon>
    </lineage>
</organism>
<dbReference type="EMBL" id="UINC01016121">
    <property type="protein sequence ID" value="SVA67369.1"/>
    <property type="molecule type" value="Genomic_DNA"/>
</dbReference>
<proteinExistence type="predicted"/>
<name>A0A381XRH9_9ZZZZ</name>